<keyword evidence="4 6" id="KW-0697">Rotamase</keyword>
<sequence length="264" mass="29885">MSENLTFKLASPKLASPEISAATDAEILAYLRRSRQIAKVAATTEQEALIMSACEQLGIVISEEELQAAGDNFRQQYKLFSASETLAWLAHQRITVEDWSSGIRVSLLSKKLKESLFGEAIDNHYTNNRDDYKRVALSQILVHDLQEAVKIIQLLREDNASFCALALEYSKAKDSKEHGGFIGIRFFQELMPEIAQVLTDSQEKKIIGPVKTKLGYHILRIEKWFPAQLSEIRDQLLESLFRGWLNSGSHSEFHNKVNKNSFIA</sequence>
<dbReference type="GO" id="GO:0003755">
    <property type="term" value="F:peptidyl-prolyl cis-trans isomerase activity"/>
    <property type="evidence" value="ECO:0007669"/>
    <property type="project" value="UniProtKB-KW"/>
</dbReference>
<dbReference type="AlphaFoldDB" id="A0A1U7ITQ5"/>
<dbReference type="InterPro" id="IPR027304">
    <property type="entry name" value="Trigger_fact/SurA_dom_sf"/>
</dbReference>
<dbReference type="InterPro" id="IPR000297">
    <property type="entry name" value="PPIase_PpiC"/>
</dbReference>
<name>A0A1U7ITQ5_9CYAN</name>
<gene>
    <name evidence="8" type="ORF">NIES2119_00690</name>
</gene>
<dbReference type="Gene3D" id="3.10.50.40">
    <property type="match status" value="1"/>
</dbReference>
<dbReference type="EMBL" id="MRCE01000001">
    <property type="protein sequence ID" value="OKH40864.1"/>
    <property type="molecule type" value="Genomic_DNA"/>
</dbReference>
<dbReference type="Pfam" id="PF00639">
    <property type="entry name" value="Rotamase"/>
    <property type="match status" value="1"/>
</dbReference>
<dbReference type="PROSITE" id="PS50198">
    <property type="entry name" value="PPIC_PPIASE_2"/>
    <property type="match status" value="1"/>
</dbReference>
<evidence type="ECO:0000256" key="6">
    <source>
        <dbReference type="PROSITE-ProRule" id="PRU00278"/>
    </source>
</evidence>
<evidence type="ECO:0000256" key="3">
    <source>
        <dbReference type="ARBA" id="ARBA00022729"/>
    </source>
</evidence>
<dbReference type="Proteomes" id="UP000185860">
    <property type="component" value="Unassembled WGS sequence"/>
</dbReference>
<evidence type="ECO:0000256" key="1">
    <source>
        <dbReference type="ARBA" id="ARBA00000971"/>
    </source>
</evidence>
<evidence type="ECO:0000256" key="5">
    <source>
        <dbReference type="ARBA" id="ARBA00023235"/>
    </source>
</evidence>
<keyword evidence="3" id="KW-0732">Signal</keyword>
<comment type="caution">
    <text evidence="8">The sequence shown here is derived from an EMBL/GenBank/DDBJ whole genome shotgun (WGS) entry which is preliminary data.</text>
</comment>
<dbReference type="InterPro" id="IPR046357">
    <property type="entry name" value="PPIase_dom_sf"/>
</dbReference>
<dbReference type="PANTHER" id="PTHR47245">
    <property type="entry name" value="PEPTIDYLPROLYL ISOMERASE"/>
    <property type="match status" value="1"/>
</dbReference>
<dbReference type="SUPFAM" id="SSF54534">
    <property type="entry name" value="FKBP-like"/>
    <property type="match status" value="1"/>
</dbReference>
<accession>A0A1U7ITQ5</accession>
<evidence type="ECO:0000256" key="4">
    <source>
        <dbReference type="ARBA" id="ARBA00023110"/>
    </source>
</evidence>
<evidence type="ECO:0000313" key="9">
    <source>
        <dbReference type="Proteomes" id="UP000185860"/>
    </source>
</evidence>
<comment type="catalytic activity">
    <reaction evidence="1">
        <text>[protein]-peptidylproline (omega=180) = [protein]-peptidylproline (omega=0)</text>
        <dbReference type="Rhea" id="RHEA:16237"/>
        <dbReference type="Rhea" id="RHEA-COMP:10747"/>
        <dbReference type="Rhea" id="RHEA-COMP:10748"/>
        <dbReference type="ChEBI" id="CHEBI:83833"/>
        <dbReference type="ChEBI" id="CHEBI:83834"/>
        <dbReference type="EC" id="5.2.1.8"/>
    </reaction>
</comment>
<keyword evidence="5 6" id="KW-0413">Isomerase</keyword>
<dbReference type="RefSeq" id="WP_073591538.1">
    <property type="nucleotide sequence ID" value="NZ_MRCE01000001.1"/>
</dbReference>
<feature type="domain" description="PpiC" evidence="7">
    <location>
        <begin position="132"/>
        <end position="223"/>
    </location>
</feature>
<proteinExistence type="predicted"/>
<protein>
    <recommendedName>
        <fullName evidence="2">peptidylprolyl isomerase</fullName>
        <ecNumber evidence="2">5.2.1.8</ecNumber>
    </recommendedName>
</protein>
<dbReference type="PANTHER" id="PTHR47245:SF1">
    <property type="entry name" value="FOLDASE PROTEIN PRSA"/>
    <property type="match status" value="1"/>
</dbReference>
<evidence type="ECO:0000313" key="8">
    <source>
        <dbReference type="EMBL" id="OKH40864.1"/>
    </source>
</evidence>
<reference evidence="8 9" key="1">
    <citation type="submission" date="2016-11" db="EMBL/GenBank/DDBJ databases">
        <title>Draft Genome Sequences of Nine Cyanobacterial Strains from Diverse Habitats.</title>
        <authorList>
            <person name="Zhu T."/>
            <person name="Hou S."/>
            <person name="Lu X."/>
            <person name="Hess W.R."/>
        </authorList>
    </citation>
    <scope>NUCLEOTIDE SEQUENCE [LARGE SCALE GENOMIC DNA]</scope>
    <source>
        <strain evidence="8 9">IAM M-71</strain>
    </source>
</reference>
<dbReference type="OrthoDB" id="14196at2"/>
<organism evidence="8 9">
    <name type="scientific">[Phormidium ambiguum] IAM M-71</name>
    <dbReference type="NCBI Taxonomy" id="454136"/>
    <lineage>
        <taxon>Bacteria</taxon>
        <taxon>Bacillati</taxon>
        <taxon>Cyanobacteriota</taxon>
        <taxon>Cyanophyceae</taxon>
        <taxon>Oscillatoriophycideae</taxon>
        <taxon>Aerosakkonematales</taxon>
        <taxon>Aerosakkonemataceae</taxon>
        <taxon>Floridanema</taxon>
    </lineage>
</organism>
<dbReference type="SUPFAM" id="SSF109998">
    <property type="entry name" value="Triger factor/SurA peptide-binding domain-like"/>
    <property type="match status" value="1"/>
</dbReference>
<evidence type="ECO:0000256" key="2">
    <source>
        <dbReference type="ARBA" id="ARBA00013194"/>
    </source>
</evidence>
<dbReference type="InterPro" id="IPR050245">
    <property type="entry name" value="PrsA_foldase"/>
</dbReference>
<dbReference type="STRING" id="454136.NIES2119_00690"/>
<evidence type="ECO:0000259" key="7">
    <source>
        <dbReference type="PROSITE" id="PS50198"/>
    </source>
</evidence>
<dbReference type="EC" id="5.2.1.8" evidence="2"/>